<sequence length="182" mass="19357">MKRFIVPAWTASLALTGMLAACGAAPSHVAVSPPFNPAQWVTQNSAQKRVTFHLYAGEGNRMTFNGYGNGQMVLTVPTGWKVSVRFENVDNAQAHSAMIVPLKFHTNTEIPASALAFSHASTPNPTMGSTYGVQQSFHFAANKSGTFALVCGIPGHAAMGMWDTLVISPTAAHASVKIYTHP</sequence>
<dbReference type="AlphaFoldDB" id="A0A7Y0L1M5"/>
<dbReference type="PROSITE" id="PS00079">
    <property type="entry name" value="MULTICOPPER_OXIDASE1"/>
    <property type="match status" value="1"/>
</dbReference>
<dbReference type="EMBL" id="JABBVZ010000010">
    <property type="protein sequence ID" value="NMP21623.1"/>
    <property type="molecule type" value="Genomic_DNA"/>
</dbReference>
<dbReference type="InterPro" id="IPR049544">
    <property type="entry name" value="SoxE-like_C"/>
</dbReference>
<keyword evidence="5" id="KW-1185">Reference proteome</keyword>
<comment type="caution">
    <text evidence="4">The sequence shown here is derived from an EMBL/GenBank/DDBJ whole genome shotgun (WGS) entry which is preliminary data.</text>
</comment>
<dbReference type="Proteomes" id="UP000533476">
    <property type="component" value="Unassembled WGS sequence"/>
</dbReference>
<evidence type="ECO:0000313" key="4">
    <source>
        <dbReference type="EMBL" id="NMP21623.1"/>
    </source>
</evidence>
<evidence type="ECO:0000256" key="1">
    <source>
        <dbReference type="ARBA" id="ARBA00022723"/>
    </source>
</evidence>
<feature type="domain" description="Sulfocyanin-like C-terminal" evidence="3">
    <location>
        <begin position="43"/>
        <end position="170"/>
    </location>
</feature>
<keyword evidence="2" id="KW-0732">Signal</keyword>
<accession>A0A7Y0L1M5</accession>
<evidence type="ECO:0000259" key="3">
    <source>
        <dbReference type="Pfam" id="PF06525"/>
    </source>
</evidence>
<dbReference type="GO" id="GO:0046872">
    <property type="term" value="F:metal ion binding"/>
    <property type="evidence" value="ECO:0007669"/>
    <property type="project" value="UniProtKB-KW"/>
</dbReference>
<feature type="signal peptide" evidence="2">
    <location>
        <begin position="1"/>
        <end position="29"/>
    </location>
</feature>
<name>A0A7Y0L1M5_9FIRM</name>
<reference evidence="4 5" key="1">
    <citation type="submission" date="2020-04" db="EMBL/GenBank/DDBJ databases">
        <authorList>
            <person name="Zhang R."/>
            <person name="Schippers A."/>
        </authorList>
    </citation>
    <scope>NUCLEOTIDE SEQUENCE [LARGE SCALE GENOMIC DNA]</scope>
    <source>
        <strain evidence="4 5">DSM 109850</strain>
    </source>
</reference>
<protein>
    <recommendedName>
        <fullName evidence="3">Sulfocyanin-like C-terminal domain-containing protein</fullName>
    </recommendedName>
</protein>
<keyword evidence="1" id="KW-0479">Metal-binding</keyword>
<dbReference type="RefSeq" id="WP_169097167.1">
    <property type="nucleotide sequence ID" value="NZ_JABBVZ010000010.1"/>
</dbReference>
<dbReference type="SUPFAM" id="SSF49503">
    <property type="entry name" value="Cupredoxins"/>
    <property type="match status" value="1"/>
</dbReference>
<evidence type="ECO:0000313" key="5">
    <source>
        <dbReference type="Proteomes" id="UP000533476"/>
    </source>
</evidence>
<proteinExistence type="predicted"/>
<dbReference type="PROSITE" id="PS51257">
    <property type="entry name" value="PROKAR_LIPOPROTEIN"/>
    <property type="match status" value="1"/>
</dbReference>
<gene>
    <name evidence="4" type="ORF">HIJ39_04545</name>
</gene>
<feature type="chain" id="PRO_5039687215" description="Sulfocyanin-like C-terminal domain-containing protein" evidence="2">
    <location>
        <begin position="30"/>
        <end position="182"/>
    </location>
</feature>
<dbReference type="InterPro" id="IPR008972">
    <property type="entry name" value="Cupredoxin"/>
</dbReference>
<dbReference type="Gene3D" id="2.60.40.420">
    <property type="entry name" value="Cupredoxins - blue copper proteins"/>
    <property type="match status" value="1"/>
</dbReference>
<dbReference type="InterPro" id="IPR033138">
    <property type="entry name" value="Cu_oxidase_CS"/>
</dbReference>
<evidence type="ECO:0000256" key="2">
    <source>
        <dbReference type="SAM" id="SignalP"/>
    </source>
</evidence>
<organism evidence="4 5">
    <name type="scientific">Sulfobacillus harzensis</name>
    <dbReference type="NCBI Taxonomy" id="2729629"/>
    <lineage>
        <taxon>Bacteria</taxon>
        <taxon>Bacillati</taxon>
        <taxon>Bacillota</taxon>
        <taxon>Clostridia</taxon>
        <taxon>Eubacteriales</taxon>
        <taxon>Clostridiales Family XVII. Incertae Sedis</taxon>
        <taxon>Sulfobacillus</taxon>
    </lineage>
</organism>
<dbReference type="Pfam" id="PF06525">
    <property type="entry name" value="SoxE"/>
    <property type="match status" value="1"/>
</dbReference>